<keyword evidence="2" id="KW-1185">Reference proteome</keyword>
<protein>
    <submittedName>
        <fullName evidence="1">Uncharacterized protein</fullName>
    </submittedName>
</protein>
<sequence>DEFACHGVVMNGRKAEEMCCGLIGSGKVKSGLATCPRFESHRGCDPPADVQVYVHISVASSSVDWSVSNRPQHRFDICFDKESNSISVSQGPSR</sequence>
<evidence type="ECO:0000313" key="1">
    <source>
        <dbReference type="EMBL" id="KAG8012048.1"/>
    </source>
</evidence>
<dbReference type="Proteomes" id="UP000805704">
    <property type="component" value="Chromosome 13"/>
</dbReference>
<proteinExistence type="predicted"/>
<organism evidence="1 2">
    <name type="scientific">Nibea albiflora</name>
    <name type="common">Yellow drum</name>
    <name type="synonym">Corvina albiflora</name>
    <dbReference type="NCBI Taxonomy" id="240163"/>
    <lineage>
        <taxon>Eukaryota</taxon>
        <taxon>Metazoa</taxon>
        <taxon>Chordata</taxon>
        <taxon>Craniata</taxon>
        <taxon>Vertebrata</taxon>
        <taxon>Euteleostomi</taxon>
        <taxon>Actinopterygii</taxon>
        <taxon>Neopterygii</taxon>
        <taxon>Teleostei</taxon>
        <taxon>Neoteleostei</taxon>
        <taxon>Acanthomorphata</taxon>
        <taxon>Eupercaria</taxon>
        <taxon>Sciaenidae</taxon>
        <taxon>Nibea</taxon>
    </lineage>
</organism>
<accession>A0ACB7FDE2</accession>
<feature type="non-terminal residue" evidence="1">
    <location>
        <position position="1"/>
    </location>
</feature>
<gene>
    <name evidence="1" type="ORF">GBF38_004482</name>
</gene>
<dbReference type="EMBL" id="CM024801">
    <property type="protein sequence ID" value="KAG8012048.1"/>
    <property type="molecule type" value="Genomic_DNA"/>
</dbReference>
<evidence type="ECO:0000313" key="2">
    <source>
        <dbReference type="Proteomes" id="UP000805704"/>
    </source>
</evidence>
<name>A0ACB7FDE2_NIBAL</name>
<reference evidence="1" key="1">
    <citation type="submission" date="2020-04" db="EMBL/GenBank/DDBJ databases">
        <title>A chromosome-scale assembly and high-density genetic map of the yellow drum (Nibea albiflora) genome.</title>
        <authorList>
            <person name="Xu D."/>
            <person name="Zhang W."/>
            <person name="Chen R."/>
            <person name="Tan P."/>
            <person name="Wang L."/>
            <person name="Song H."/>
            <person name="Tian L."/>
            <person name="Zhu Q."/>
            <person name="Wang B."/>
        </authorList>
    </citation>
    <scope>NUCLEOTIDE SEQUENCE</scope>
    <source>
        <strain evidence="1">ZJHYS-2018</strain>
    </source>
</reference>
<comment type="caution">
    <text evidence="1">The sequence shown here is derived from an EMBL/GenBank/DDBJ whole genome shotgun (WGS) entry which is preliminary data.</text>
</comment>